<evidence type="ECO:0000313" key="4">
    <source>
        <dbReference type="Proteomes" id="UP000002051"/>
    </source>
</evidence>
<keyword evidence="4" id="KW-1185">Reference proteome</keyword>
<reference evidence="2 4" key="2">
    <citation type="journal article" date="2014" name="BMC Genomics">
        <title>An improved genome release (version Mt4.0) for the model legume Medicago truncatula.</title>
        <authorList>
            <person name="Tang H."/>
            <person name="Krishnakumar V."/>
            <person name="Bidwell S."/>
            <person name="Rosen B."/>
            <person name="Chan A."/>
            <person name="Zhou S."/>
            <person name="Gentzbittel L."/>
            <person name="Childs K.L."/>
            <person name="Yandell M."/>
            <person name="Gundlach H."/>
            <person name="Mayer K.F."/>
            <person name="Schwartz D.C."/>
            <person name="Town C.D."/>
        </authorList>
    </citation>
    <scope>GENOME REANNOTATION</scope>
    <source>
        <strain evidence="2">A17</strain>
        <strain evidence="3 4">cv. Jemalong A17</strain>
    </source>
</reference>
<sequence length="90" mass="10696">MRVQDKLHHLEDIDENCIQKELETDCTEFPYPDLLIQTSGELRVGNFLLWKFAYSVLFFNKKLWPNFGKACFKIDRDAMVLIKEKRNSGR</sequence>
<keyword evidence="1" id="KW-0808">Transferase</keyword>
<dbReference type="GO" id="GO:0016765">
    <property type="term" value="F:transferase activity, transferring alkyl or aryl (other than methyl) groups"/>
    <property type="evidence" value="ECO:0007669"/>
    <property type="project" value="InterPro"/>
</dbReference>
<dbReference type="Proteomes" id="UP000002051">
    <property type="component" value="Chromosome 3"/>
</dbReference>
<dbReference type="HOGENOM" id="CLU_2444169_0_0_1"/>
<evidence type="ECO:0000256" key="1">
    <source>
        <dbReference type="ARBA" id="ARBA00022679"/>
    </source>
</evidence>
<dbReference type="Gene3D" id="3.40.1180.10">
    <property type="entry name" value="Decaprenyl diphosphate synthase-like"/>
    <property type="match status" value="1"/>
</dbReference>
<dbReference type="InterPro" id="IPR036424">
    <property type="entry name" value="UPP_synth-like_sf"/>
</dbReference>
<dbReference type="STRING" id="3880.A0A072UYV6"/>
<dbReference type="EMBL" id="CM001219">
    <property type="protein sequence ID" value="KEH34964.1"/>
    <property type="molecule type" value="Genomic_DNA"/>
</dbReference>
<evidence type="ECO:0000313" key="3">
    <source>
        <dbReference type="EnsemblPlants" id="KEH34964"/>
    </source>
</evidence>
<accession>A0A072UYV6</accession>
<organism evidence="2 4">
    <name type="scientific">Medicago truncatula</name>
    <name type="common">Barrel medic</name>
    <name type="synonym">Medicago tribuloides</name>
    <dbReference type="NCBI Taxonomy" id="3880"/>
    <lineage>
        <taxon>Eukaryota</taxon>
        <taxon>Viridiplantae</taxon>
        <taxon>Streptophyta</taxon>
        <taxon>Embryophyta</taxon>
        <taxon>Tracheophyta</taxon>
        <taxon>Spermatophyta</taxon>
        <taxon>Magnoliopsida</taxon>
        <taxon>eudicotyledons</taxon>
        <taxon>Gunneridae</taxon>
        <taxon>Pentapetalae</taxon>
        <taxon>rosids</taxon>
        <taxon>fabids</taxon>
        <taxon>Fabales</taxon>
        <taxon>Fabaceae</taxon>
        <taxon>Papilionoideae</taxon>
        <taxon>50 kb inversion clade</taxon>
        <taxon>NPAAA clade</taxon>
        <taxon>Hologalegina</taxon>
        <taxon>IRL clade</taxon>
        <taxon>Trifolieae</taxon>
        <taxon>Medicago</taxon>
    </lineage>
</organism>
<dbReference type="PANTHER" id="PTHR10291">
    <property type="entry name" value="DEHYDRODOLICHYL DIPHOSPHATE SYNTHASE FAMILY MEMBER"/>
    <property type="match status" value="1"/>
</dbReference>
<name>A0A072UYV6_MEDTR</name>
<reference evidence="3" key="3">
    <citation type="submission" date="2015-04" db="UniProtKB">
        <authorList>
            <consortium name="EnsemblPlants"/>
        </authorList>
    </citation>
    <scope>IDENTIFICATION</scope>
    <source>
        <strain evidence="3">cv. Jemalong A17</strain>
    </source>
</reference>
<dbReference type="AlphaFoldDB" id="A0A072UYV6"/>
<dbReference type="SUPFAM" id="SSF64005">
    <property type="entry name" value="Undecaprenyl diphosphate synthase"/>
    <property type="match status" value="1"/>
</dbReference>
<dbReference type="Pfam" id="PF01255">
    <property type="entry name" value="Prenyltransf"/>
    <property type="match status" value="1"/>
</dbReference>
<dbReference type="PANTHER" id="PTHR10291:SF0">
    <property type="entry name" value="DEHYDRODOLICHYL DIPHOSPHATE SYNTHASE 2"/>
    <property type="match status" value="1"/>
</dbReference>
<gene>
    <name evidence="2" type="ordered locus">MTR_3g074950</name>
</gene>
<evidence type="ECO:0000313" key="2">
    <source>
        <dbReference type="EMBL" id="KEH34964.1"/>
    </source>
</evidence>
<reference evidence="2 4" key="1">
    <citation type="journal article" date="2011" name="Nature">
        <title>The Medicago genome provides insight into the evolution of rhizobial symbioses.</title>
        <authorList>
            <person name="Young N.D."/>
            <person name="Debelle F."/>
            <person name="Oldroyd G.E."/>
            <person name="Geurts R."/>
            <person name="Cannon S.B."/>
            <person name="Udvardi M.K."/>
            <person name="Benedito V.A."/>
            <person name="Mayer K.F."/>
            <person name="Gouzy J."/>
            <person name="Schoof H."/>
            <person name="Van de Peer Y."/>
            <person name="Proost S."/>
            <person name="Cook D.R."/>
            <person name="Meyers B.C."/>
            <person name="Spannagl M."/>
            <person name="Cheung F."/>
            <person name="De Mita S."/>
            <person name="Krishnakumar V."/>
            <person name="Gundlach H."/>
            <person name="Zhou S."/>
            <person name="Mudge J."/>
            <person name="Bharti A.K."/>
            <person name="Murray J.D."/>
            <person name="Naoumkina M.A."/>
            <person name="Rosen B."/>
            <person name="Silverstein K.A."/>
            <person name="Tang H."/>
            <person name="Rombauts S."/>
            <person name="Zhao P.X."/>
            <person name="Zhou P."/>
            <person name="Barbe V."/>
            <person name="Bardou P."/>
            <person name="Bechner M."/>
            <person name="Bellec A."/>
            <person name="Berger A."/>
            <person name="Berges H."/>
            <person name="Bidwell S."/>
            <person name="Bisseling T."/>
            <person name="Choisne N."/>
            <person name="Couloux A."/>
            <person name="Denny R."/>
            <person name="Deshpande S."/>
            <person name="Dai X."/>
            <person name="Doyle J.J."/>
            <person name="Dudez A.M."/>
            <person name="Farmer A.D."/>
            <person name="Fouteau S."/>
            <person name="Franken C."/>
            <person name="Gibelin C."/>
            <person name="Gish J."/>
            <person name="Goldstein S."/>
            <person name="Gonzalez A.J."/>
            <person name="Green P.J."/>
            <person name="Hallab A."/>
            <person name="Hartog M."/>
            <person name="Hua A."/>
            <person name="Humphray S.J."/>
            <person name="Jeong D.H."/>
            <person name="Jing Y."/>
            <person name="Jocker A."/>
            <person name="Kenton S.M."/>
            <person name="Kim D.J."/>
            <person name="Klee K."/>
            <person name="Lai H."/>
            <person name="Lang C."/>
            <person name="Lin S."/>
            <person name="Macmil S.L."/>
            <person name="Magdelenat G."/>
            <person name="Matthews L."/>
            <person name="McCorrison J."/>
            <person name="Monaghan E.L."/>
            <person name="Mun J.H."/>
            <person name="Najar F.Z."/>
            <person name="Nicholson C."/>
            <person name="Noirot C."/>
            <person name="O'Bleness M."/>
            <person name="Paule C.R."/>
            <person name="Poulain J."/>
            <person name="Prion F."/>
            <person name="Qin B."/>
            <person name="Qu C."/>
            <person name="Retzel E.F."/>
            <person name="Riddle C."/>
            <person name="Sallet E."/>
            <person name="Samain S."/>
            <person name="Samson N."/>
            <person name="Sanders I."/>
            <person name="Saurat O."/>
            <person name="Scarpelli C."/>
            <person name="Schiex T."/>
            <person name="Segurens B."/>
            <person name="Severin A.J."/>
            <person name="Sherrier D.J."/>
            <person name="Shi R."/>
            <person name="Sims S."/>
            <person name="Singer S.R."/>
            <person name="Sinharoy S."/>
            <person name="Sterck L."/>
            <person name="Viollet A."/>
            <person name="Wang B.B."/>
            <person name="Wang K."/>
            <person name="Wang M."/>
            <person name="Wang X."/>
            <person name="Warfsmann J."/>
            <person name="Weissenbach J."/>
            <person name="White D.D."/>
            <person name="White J.D."/>
            <person name="Wiley G.B."/>
            <person name="Wincker P."/>
            <person name="Xing Y."/>
            <person name="Yang L."/>
            <person name="Yao Z."/>
            <person name="Ying F."/>
            <person name="Zhai J."/>
            <person name="Zhou L."/>
            <person name="Zuber A."/>
            <person name="Denarie J."/>
            <person name="Dixon R.A."/>
            <person name="May G.D."/>
            <person name="Schwartz D.C."/>
            <person name="Rogers J."/>
            <person name="Quetier F."/>
            <person name="Town C.D."/>
            <person name="Roe B.A."/>
        </authorList>
    </citation>
    <scope>NUCLEOTIDE SEQUENCE [LARGE SCALE GENOMIC DNA]</scope>
    <source>
        <strain evidence="2">A17</strain>
        <strain evidence="3 4">cv. Jemalong A17</strain>
    </source>
</reference>
<dbReference type="InterPro" id="IPR001441">
    <property type="entry name" value="UPP_synth-like"/>
</dbReference>
<dbReference type="EnsemblPlants" id="KEH34964">
    <property type="protein sequence ID" value="KEH34964"/>
    <property type="gene ID" value="MTR_3g074950"/>
</dbReference>
<proteinExistence type="predicted"/>
<protein>
    <submittedName>
        <fullName evidence="2">Undecaprenyl pyrophosphate synthase</fullName>
    </submittedName>
</protein>